<dbReference type="EMBL" id="CP001739">
    <property type="protein sequence ID" value="ACZ10615.1"/>
    <property type="molecule type" value="Genomic_DNA"/>
</dbReference>
<dbReference type="InterPro" id="IPR018211">
    <property type="entry name" value="ADH_Fe_CS"/>
</dbReference>
<evidence type="ECO:0000259" key="5">
    <source>
        <dbReference type="Pfam" id="PF25137"/>
    </source>
</evidence>
<evidence type="ECO:0000313" key="7">
    <source>
        <dbReference type="Proteomes" id="UP000000845"/>
    </source>
</evidence>
<keyword evidence="3" id="KW-0520">NAD</keyword>
<dbReference type="Gene3D" id="3.40.50.1970">
    <property type="match status" value="1"/>
</dbReference>
<dbReference type="GO" id="GO:0046872">
    <property type="term" value="F:metal ion binding"/>
    <property type="evidence" value="ECO:0007669"/>
    <property type="project" value="InterPro"/>
</dbReference>
<dbReference type="CDD" id="cd08188">
    <property type="entry name" value="PDDH"/>
    <property type="match status" value="1"/>
</dbReference>
<evidence type="ECO:0000256" key="2">
    <source>
        <dbReference type="ARBA" id="ARBA00023002"/>
    </source>
</evidence>
<keyword evidence="2" id="KW-0560">Oxidoreductase</keyword>
<dbReference type="SUPFAM" id="SSF56796">
    <property type="entry name" value="Dehydroquinate synthase-like"/>
    <property type="match status" value="1"/>
</dbReference>
<dbReference type="PANTHER" id="PTHR11496">
    <property type="entry name" value="ALCOHOL DEHYDROGENASE"/>
    <property type="match status" value="1"/>
</dbReference>
<dbReference type="FunFam" id="3.40.50.1970:FF:000003">
    <property type="entry name" value="Alcohol dehydrogenase, iron-containing"/>
    <property type="match status" value="1"/>
</dbReference>
<protein>
    <submittedName>
        <fullName evidence="6">Iron-containing alcohol dehydrogenase</fullName>
    </submittedName>
</protein>
<dbReference type="GO" id="GO:0004022">
    <property type="term" value="F:alcohol dehydrogenase (NAD+) activity"/>
    <property type="evidence" value="ECO:0007669"/>
    <property type="project" value="TreeGrafter"/>
</dbReference>
<dbReference type="Gene3D" id="1.20.1090.10">
    <property type="entry name" value="Dehydroquinate synthase-like - alpha domain"/>
    <property type="match status" value="1"/>
</dbReference>
<evidence type="ECO:0000259" key="4">
    <source>
        <dbReference type="Pfam" id="PF00465"/>
    </source>
</evidence>
<dbReference type="InterPro" id="IPR056798">
    <property type="entry name" value="ADH_Fe_C"/>
</dbReference>
<dbReference type="STRING" id="526218.Sterm_3781"/>
<dbReference type="InterPro" id="IPR001670">
    <property type="entry name" value="ADH_Fe/GldA"/>
</dbReference>
<dbReference type="InterPro" id="IPR039697">
    <property type="entry name" value="Alcohol_dehydrogenase_Fe"/>
</dbReference>
<dbReference type="HOGENOM" id="CLU_007207_0_0_0"/>
<comment type="similarity">
    <text evidence="1">Belongs to the iron-containing alcohol dehydrogenase family.</text>
</comment>
<evidence type="ECO:0000313" key="6">
    <source>
        <dbReference type="EMBL" id="ACZ10615.1"/>
    </source>
</evidence>
<dbReference type="eggNOG" id="COG1454">
    <property type="taxonomic scope" value="Bacteria"/>
</dbReference>
<dbReference type="Pfam" id="PF00465">
    <property type="entry name" value="Fe-ADH"/>
    <property type="match status" value="1"/>
</dbReference>
<reference evidence="6 7" key="2">
    <citation type="journal article" date="2010" name="Stand. Genomic Sci.">
        <title>Complete genome sequence of Sebaldella termitidis type strain (NCTC 11300).</title>
        <authorList>
            <person name="Harmon-Smith M."/>
            <person name="Celia L."/>
            <person name="Chertkov O."/>
            <person name="Lapidus A."/>
            <person name="Copeland A."/>
            <person name="Glavina Del Rio T."/>
            <person name="Nolan M."/>
            <person name="Lucas S."/>
            <person name="Tice H."/>
            <person name="Cheng J.F."/>
            <person name="Han C."/>
            <person name="Detter J.C."/>
            <person name="Bruce D."/>
            <person name="Goodwin L."/>
            <person name="Pitluck S."/>
            <person name="Pati A."/>
            <person name="Liolios K."/>
            <person name="Ivanova N."/>
            <person name="Mavromatis K."/>
            <person name="Mikhailova N."/>
            <person name="Chen A."/>
            <person name="Palaniappan K."/>
            <person name="Land M."/>
            <person name="Hauser L."/>
            <person name="Chang Y.J."/>
            <person name="Jeffries C.D."/>
            <person name="Brettin T."/>
            <person name="Goker M."/>
            <person name="Beck B."/>
            <person name="Bristow J."/>
            <person name="Eisen J.A."/>
            <person name="Markowitz V."/>
            <person name="Hugenholtz P."/>
            <person name="Kyrpides N.C."/>
            <person name="Klenk H.P."/>
            <person name="Chen F."/>
        </authorList>
    </citation>
    <scope>NUCLEOTIDE SEQUENCE [LARGE SCALE GENOMIC DNA]</scope>
    <source>
        <strain evidence="7">ATCC 33386 / NCTC 11300</strain>
    </source>
</reference>
<dbReference type="Pfam" id="PF25137">
    <property type="entry name" value="ADH_Fe_C"/>
    <property type="match status" value="1"/>
</dbReference>
<name>D1ARX9_SEBTE</name>
<evidence type="ECO:0000256" key="3">
    <source>
        <dbReference type="ARBA" id="ARBA00023027"/>
    </source>
</evidence>
<accession>D1ARX9</accession>
<proteinExistence type="inferred from homology"/>
<keyword evidence="7" id="KW-1185">Reference proteome</keyword>
<gene>
    <name evidence="6" type="ordered locus">Sterm_3781</name>
</gene>
<feature type="domain" description="Fe-containing alcohol dehydrogenase-like C-terminal" evidence="5">
    <location>
        <begin position="189"/>
        <end position="383"/>
    </location>
</feature>
<evidence type="ECO:0000256" key="1">
    <source>
        <dbReference type="ARBA" id="ARBA00007358"/>
    </source>
</evidence>
<dbReference type="AlphaFoldDB" id="D1ARX9"/>
<sequence>MKVSRRIYWPAVTLIGPGCVKEIGGDIKDLGLKKALVVTDNVLVKIGVVKKVTDVLDESGINYVVVDDIQPNPTMKNIHDGLNTYKSENCDFVISIGGGSPQDAGKAIGLLATNGGEIKDYEGINMSKHKSVPIIAINTTAGTASEVTINYVITNEDTHIKMVMVDKNCLASIAVSDPELMTGKPADLTAATGMDALTHAIEAYVSTGAYELTDVLALEAVKLIGESLEDAVKDGNNIEARSKMAYASYIAGMSFNNAGLGYVHSMAHQLGGFYNLPHGVCNAILLPHVEKFNSANTGDKLRKVAEILGENVEGLSVEEANAKAIEAIMKLSERVGIPKGLKELGVKEEDFKVMAENALKDVCAGTNPREVTLEDTIALYKEAL</sequence>
<reference evidence="7" key="1">
    <citation type="submission" date="2009-09" db="EMBL/GenBank/DDBJ databases">
        <title>The complete chromosome of Sebaldella termitidis ATCC 33386.</title>
        <authorList>
            <consortium name="US DOE Joint Genome Institute (JGI-PGF)"/>
            <person name="Lucas S."/>
            <person name="Copeland A."/>
            <person name="Lapidus A."/>
            <person name="Glavina del Rio T."/>
            <person name="Dalin E."/>
            <person name="Tice H."/>
            <person name="Bruce D."/>
            <person name="Goodwin L."/>
            <person name="Pitluck S."/>
            <person name="Kyrpides N."/>
            <person name="Mavromatis K."/>
            <person name="Ivanova N."/>
            <person name="Mikhailova N."/>
            <person name="Sims D."/>
            <person name="Meincke L."/>
            <person name="Brettin T."/>
            <person name="Detter J.C."/>
            <person name="Han C."/>
            <person name="Larimer F."/>
            <person name="Land M."/>
            <person name="Hauser L."/>
            <person name="Markowitz V."/>
            <person name="Cheng J.F."/>
            <person name="Hugenholtz P."/>
            <person name="Woyke T."/>
            <person name="Wu D."/>
            <person name="Eisen J.A."/>
        </authorList>
    </citation>
    <scope>NUCLEOTIDE SEQUENCE [LARGE SCALE GENOMIC DNA]</scope>
    <source>
        <strain evidence="7">ATCC 33386 / NCTC 11300</strain>
    </source>
</reference>
<dbReference type="Proteomes" id="UP000000845">
    <property type="component" value="Chromosome"/>
</dbReference>
<dbReference type="KEGG" id="str:Sterm_3781"/>
<dbReference type="FunFam" id="1.20.1090.10:FF:000001">
    <property type="entry name" value="Aldehyde-alcohol dehydrogenase"/>
    <property type="match status" value="1"/>
</dbReference>
<feature type="domain" description="Alcohol dehydrogenase iron-type/glycerol dehydrogenase GldA" evidence="4">
    <location>
        <begin position="10"/>
        <end position="178"/>
    </location>
</feature>
<organism evidence="6 7">
    <name type="scientific">Sebaldella termitidis (strain ATCC 33386 / NCTC 11300)</name>
    <dbReference type="NCBI Taxonomy" id="526218"/>
    <lineage>
        <taxon>Bacteria</taxon>
        <taxon>Fusobacteriati</taxon>
        <taxon>Fusobacteriota</taxon>
        <taxon>Fusobacteriia</taxon>
        <taxon>Fusobacteriales</taxon>
        <taxon>Leptotrichiaceae</taxon>
        <taxon>Sebaldella</taxon>
    </lineage>
</organism>
<dbReference type="RefSeq" id="WP_012863195.1">
    <property type="nucleotide sequence ID" value="NC_013517.1"/>
</dbReference>
<dbReference type="PANTHER" id="PTHR11496:SF102">
    <property type="entry name" value="ALCOHOL DEHYDROGENASE 4"/>
    <property type="match status" value="1"/>
</dbReference>
<dbReference type="PROSITE" id="PS00913">
    <property type="entry name" value="ADH_IRON_1"/>
    <property type="match status" value="1"/>
</dbReference>
<dbReference type="PROSITE" id="PS00060">
    <property type="entry name" value="ADH_IRON_2"/>
    <property type="match status" value="1"/>
</dbReference>